<dbReference type="GO" id="GO:0046872">
    <property type="term" value="F:metal ion binding"/>
    <property type="evidence" value="ECO:0007669"/>
    <property type="project" value="UniProtKB-KW"/>
</dbReference>
<evidence type="ECO:0000256" key="2">
    <source>
        <dbReference type="ARBA" id="ARBA00022723"/>
    </source>
</evidence>
<feature type="binding site" evidence="5">
    <location>
        <position position="256"/>
    </location>
    <ligand>
        <name>isopentenyl diphosphate</name>
        <dbReference type="ChEBI" id="CHEBI:128769"/>
    </ligand>
</feature>
<evidence type="ECO:0000256" key="3">
    <source>
        <dbReference type="ARBA" id="ARBA00023004"/>
    </source>
</evidence>
<evidence type="ECO:0000256" key="5">
    <source>
        <dbReference type="HAMAP-Rule" id="MF_00191"/>
    </source>
</evidence>
<feature type="binding site" evidence="5">
    <location>
        <position position="448"/>
    </location>
    <ligand>
        <name>isopentenyl diphosphate</name>
        <dbReference type="ChEBI" id="CHEBI:128769"/>
    </ligand>
</feature>
<reference evidence="6" key="1">
    <citation type="journal article" date="2014" name="Int. J. Syst. Evol. Microbiol.">
        <title>Complete genome sequence of Corynebacterium casei LMG S-19264T (=DSM 44701T), isolated from a smear-ripened cheese.</title>
        <authorList>
            <consortium name="US DOE Joint Genome Institute (JGI-PGF)"/>
            <person name="Walter F."/>
            <person name="Albersmeier A."/>
            <person name="Kalinowski J."/>
            <person name="Ruckert C."/>
        </authorList>
    </citation>
    <scope>NUCLEOTIDE SEQUENCE</scope>
    <source>
        <strain evidence="6">CGMCC 1.15085</strain>
    </source>
</reference>
<feature type="binding site" evidence="5">
    <location>
        <position position="306"/>
    </location>
    <ligand>
        <name>isopentenyl diphosphate</name>
        <dbReference type="ChEBI" id="CHEBI:128769"/>
    </ligand>
</feature>
<comment type="cofactor">
    <cofactor evidence="5">
        <name>[4Fe-4S] cluster</name>
        <dbReference type="ChEBI" id="CHEBI:49883"/>
    </cofactor>
    <text evidence="5">Binds 1 [4Fe-4S] cluster per subunit.</text>
</comment>
<feature type="binding site" evidence="5">
    <location>
        <position position="448"/>
    </location>
    <ligand>
        <name>dimethylallyl diphosphate</name>
        <dbReference type="ChEBI" id="CHEBI:57623"/>
    </ligand>
</feature>
<comment type="pathway">
    <text evidence="5">Isoprenoid biosynthesis; isopentenyl diphosphate biosynthesis via DXP pathway; isopentenyl diphosphate from 1-deoxy-D-xylulose 5-phosphate: step 6/6.</text>
</comment>
<feature type="binding site" evidence="5">
    <location>
        <position position="256"/>
    </location>
    <ligand>
        <name>dimethylallyl diphosphate</name>
        <dbReference type="ChEBI" id="CHEBI:57623"/>
    </ligand>
</feature>
<dbReference type="GO" id="GO:0019288">
    <property type="term" value="P:isopentenyl diphosphate biosynthetic process, methylerythritol 4-phosphate pathway"/>
    <property type="evidence" value="ECO:0007669"/>
    <property type="project" value="UniProtKB-UniRule"/>
</dbReference>
<keyword evidence="5" id="KW-0414">Isoprene biosynthesis</keyword>
<dbReference type="GO" id="GO:0016114">
    <property type="term" value="P:terpenoid biosynthetic process"/>
    <property type="evidence" value="ECO:0007669"/>
    <property type="project" value="UniProtKB-UniRule"/>
</dbReference>
<feature type="binding site" evidence="5">
    <location>
        <position position="278"/>
    </location>
    <ligand>
        <name>[4Fe-4S] cluster</name>
        <dbReference type="ChEBI" id="CHEBI:49883"/>
    </ligand>
</feature>
<dbReference type="AlphaFoldDB" id="A0A916WR79"/>
<feature type="binding site" evidence="5">
    <location>
        <position position="346"/>
    </location>
    <ligand>
        <name>(2E)-4-hydroxy-3-methylbut-2-enyl diphosphate</name>
        <dbReference type="ChEBI" id="CHEBI:128753"/>
    </ligand>
</feature>
<keyword evidence="7" id="KW-1185">Reference proteome</keyword>
<keyword evidence="1 5" id="KW-0004">4Fe-4S</keyword>
<gene>
    <name evidence="5" type="primary">ispH</name>
    <name evidence="6" type="ORF">GCM10011492_10900</name>
</gene>
<dbReference type="GO" id="GO:0050992">
    <property type="term" value="P:dimethylallyl diphosphate biosynthetic process"/>
    <property type="evidence" value="ECO:0007669"/>
    <property type="project" value="UniProtKB-UniRule"/>
</dbReference>
<dbReference type="Pfam" id="PF02401">
    <property type="entry name" value="LYTB"/>
    <property type="match status" value="1"/>
</dbReference>
<feature type="binding site" evidence="5">
    <location>
        <position position="306"/>
    </location>
    <ligand>
        <name>(2E)-4-hydroxy-3-methylbut-2-enyl diphosphate</name>
        <dbReference type="ChEBI" id="CHEBI:128753"/>
    </ligand>
</feature>
<feature type="binding site" evidence="5">
    <location>
        <position position="406"/>
    </location>
    <ligand>
        <name>dimethylallyl diphosphate</name>
        <dbReference type="ChEBI" id="CHEBI:57623"/>
    </ligand>
</feature>
<comment type="function">
    <text evidence="5">Catalyzes the conversion of 1-hydroxy-2-methyl-2-(E)-butenyl 4-diphosphate (HMBPP) into a mixture of isopentenyl diphosphate (IPP) and dimethylallyl diphosphate (DMAPP). Acts in the terminal step of the DOXP/MEP pathway for isoprenoid precursor biosynthesis.</text>
</comment>
<feature type="binding site" evidence="5">
    <location>
        <position position="306"/>
    </location>
    <ligand>
        <name>dimethylallyl diphosphate</name>
        <dbReference type="ChEBI" id="CHEBI:57623"/>
    </ligand>
</feature>
<reference evidence="6" key="2">
    <citation type="submission" date="2020-09" db="EMBL/GenBank/DDBJ databases">
        <authorList>
            <person name="Sun Q."/>
            <person name="Zhou Y."/>
        </authorList>
    </citation>
    <scope>NUCLEOTIDE SEQUENCE</scope>
    <source>
        <strain evidence="6">CGMCC 1.15085</strain>
    </source>
</reference>
<dbReference type="Proteomes" id="UP000636793">
    <property type="component" value="Unassembled WGS sequence"/>
</dbReference>
<feature type="binding site" evidence="5">
    <location>
        <position position="406"/>
    </location>
    <ligand>
        <name>(2E)-4-hydroxy-3-methylbut-2-enyl diphosphate</name>
        <dbReference type="ChEBI" id="CHEBI:128753"/>
    </ligand>
</feature>
<feature type="binding site" evidence="5">
    <location>
        <position position="404"/>
    </location>
    <ligand>
        <name>(2E)-4-hydroxy-3-methylbut-2-enyl diphosphate</name>
        <dbReference type="ChEBI" id="CHEBI:128753"/>
    </ligand>
</feature>
<dbReference type="RefSeq" id="WP_188835988.1">
    <property type="nucleotide sequence ID" value="NZ_BMHI01000002.1"/>
</dbReference>
<dbReference type="PANTHER" id="PTHR30426:SF0">
    <property type="entry name" value="4-HYDROXY-3-METHYLBUT-2-ENYL DIPHOSPHATE REDUCTASE"/>
    <property type="match status" value="1"/>
</dbReference>
<feature type="binding site" evidence="5">
    <location>
        <position position="194"/>
    </location>
    <ligand>
        <name>[4Fe-4S] cluster</name>
        <dbReference type="ChEBI" id="CHEBI:49883"/>
    </ligand>
</feature>
<dbReference type="GO" id="GO:0009116">
    <property type="term" value="P:nucleoside metabolic process"/>
    <property type="evidence" value="ECO:0007669"/>
    <property type="project" value="InterPro"/>
</dbReference>
<dbReference type="Gene3D" id="3.40.50.11270">
    <property type="match status" value="1"/>
</dbReference>
<dbReference type="SUPFAM" id="SSF53167">
    <property type="entry name" value="Purine and uridine phosphorylases"/>
    <property type="match status" value="1"/>
</dbReference>
<dbReference type="EMBL" id="BMHI01000002">
    <property type="protein sequence ID" value="GGB22873.1"/>
    <property type="molecule type" value="Genomic_DNA"/>
</dbReference>
<feature type="binding site" evidence="5">
    <location>
        <position position="223"/>
    </location>
    <ligand>
        <name>(2E)-4-hydroxy-3-methylbut-2-enyl diphosphate</name>
        <dbReference type="ChEBI" id="CHEBI:128753"/>
    </ligand>
</feature>
<feature type="active site" description="Proton donor" evidence="5">
    <location>
        <position position="308"/>
    </location>
</feature>
<evidence type="ECO:0000256" key="4">
    <source>
        <dbReference type="ARBA" id="ARBA00023014"/>
    </source>
</evidence>
<dbReference type="InterPro" id="IPR003451">
    <property type="entry name" value="LytB/IspH"/>
</dbReference>
<dbReference type="InterPro" id="IPR035994">
    <property type="entry name" value="Nucleoside_phosphorylase_sf"/>
</dbReference>
<comment type="catalytic activity">
    <reaction evidence="5">
        <text>dimethylallyl diphosphate + 2 oxidized [2Fe-2S]-[ferredoxin] + H2O = (2E)-4-hydroxy-3-methylbut-2-enyl diphosphate + 2 reduced [2Fe-2S]-[ferredoxin] + 2 H(+)</text>
        <dbReference type="Rhea" id="RHEA:24825"/>
        <dbReference type="Rhea" id="RHEA-COMP:10000"/>
        <dbReference type="Rhea" id="RHEA-COMP:10001"/>
        <dbReference type="ChEBI" id="CHEBI:15377"/>
        <dbReference type="ChEBI" id="CHEBI:15378"/>
        <dbReference type="ChEBI" id="CHEBI:33737"/>
        <dbReference type="ChEBI" id="CHEBI:33738"/>
        <dbReference type="ChEBI" id="CHEBI:57623"/>
        <dbReference type="ChEBI" id="CHEBI:128753"/>
        <dbReference type="EC" id="1.17.7.4"/>
    </reaction>
</comment>
<organism evidence="6 7">
    <name type="scientific">Flexivirga endophytica</name>
    <dbReference type="NCBI Taxonomy" id="1849103"/>
    <lineage>
        <taxon>Bacteria</taxon>
        <taxon>Bacillati</taxon>
        <taxon>Actinomycetota</taxon>
        <taxon>Actinomycetes</taxon>
        <taxon>Micrococcales</taxon>
        <taxon>Dermacoccaceae</taxon>
        <taxon>Flexivirga</taxon>
    </lineage>
</organism>
<evidence type="ECO:0000313" key="7">
    <source>
        <dbReference type="Proteomes" id="UP000636793"/>
    </source>
</evidence>
<dbReference type="Gene3D" id="3.40.50.1580">
    <property type="entry name" value="Nucleoside phosphorylase domain"/>
    <property type="match status" value="1"/>
</dbReference>
<name>A0A916WR79_9MICO</name>
<dbReference type="CDD" id="cd13944">
    <property type="entry name" value="lytB_ispH"/>
    <property type="match status" value="1"/>
</dbReference>
<keyword evidence="5" id="KW-0560">Oxidoreductase</keyword>
<proteinExistence type="inferred from homology"/>
<feature type="binding site" evidence="5">
    <location>
        <position position="223"/>
    </location>
    <ligand>
        <name>isopentenyl diphosphate</name>
        <dbReference type="ChEBI" id="CHEBI:128769"/>
    </ligand>
</feature>
<feature type="binding site" evidence="5">
    <location>
        <position position="406"/>
    </location>
    <ligand>
        <name>isopentenyl diphosphate</name>
        <dbReference type="ChEBI" id="CHEBI:128769"/>
    </ligand>
</feature>
<dbReference type="EC" id="1.17.7.4" evidence="5"/>
<dbReference type="NCBIfam" id="TIGR00216">
    <property type="entry name" value="ispH_lytB"/>
    <property type="match status" value="1"/>
</dbReference>
<keyword evidence="4 5" id="KW-0411">Iron-sulfur</keyword>
<comment type="pathway">
    <text evidence="5">Isoprenoid biosynthesis; dimethylallyl diphosphate biosynthesis; dimethylallyl diphosphate from (2E)-4-hydroxy-3-methylbutenyl diphosphate: step 1/1.</text>
</comment>
<accession>A0A916WR79</accession>
<feature type="binding site" evidence="5">
    <location>
        <position position="256"/>
    </location>
    <ligand>
        <name>(2E)-4-hydroxy-3-methylbut-2-enyl diphosphate</name>
        <dbReference type="ChEBI" id="CHEBI:128753"/>
    </ligand>
</feature>
<keyword evidence="3 5" id="KW-0408">Iron</keyword>
<feature type="binding site" evidence="5">
    <location>
        <position position="376"/>
    </location>
    <ligand>
        <name>[4Fe-4S] cluster</name>
        <dbReference type="ChEBI" id="CHEBI:49883"/>
    </ligand>
</feature>
<sequence>MSAQVLTPLRIERLALERGMRTAPYVSGRGPDGHPRRTDVPTVIAGVAGALAAHVRPGDLVVADRLRTGDDEVALPSASLLAGALRRAGLTVHVGTIDSTDRVVTGPHRMSLAARGGLAVDTESGYLATQLDPEQLAVVRAVVDTADDPLVHPGTLRRGVAALRSLRRAAPMLQEWLDACDRRTILRAEPQSFCAGVERAIEIVERALAIHGSPVYVRRQIVHNTHVVADLERHGAVFVQELDEVPEEATAVLAAHGVAPSVRAQAAERRLNVIDATCPLVAKVHSEVHRFTNAGRTVFLIGHAEHEEVVGTRGEAPDNVVVIETIDDAHTVEVPDPTHVSYVMQTTLSVEEADEIAGVLRTRFPALQAPRRDDICYATSNRQQAIREVAAASDLVLVVGSANSSNSMRLVEVAEANGAEAHLVEDASDIHLQWLRGAHTIGVSAGASAPAALVEELIAALAALGELDVTRRGGVTETMHFSLPREVV</sequence>
<dbReference type="HAMAP" id="MF_00191">
    <property type="entry name" value="IspH"/>
    <property type="match status" value="1"/>
</dbReference>
<dbReference type="PANTHER" id="PTHR30426">
    <property type="entry name" value="4-HYDROXY-3-METHYLBUT-2-ENYL DIPHOSPHATE REDUCTASE"/>
    <property type="match status" value="1"/>
</dbReference>
<dbReference type="GO" id="GO:0051745">
    <property type="term" value="F:4-hydroxy-3-methylbut-2-enyl diphosphate reductase activity"/>
    <property type="evidence" value="ECO:0007669"/>
    <property type="project" value="UniProtKB-UniRule"/>
</dbReference>
<feature type="binding site" evidence="5">
    <location>
        <position position="404"/>
    </location>
    <ligand>
        <name>isopentenyl diphosphate</name>
        <dbReference type="ChEBI" id="CHEBI:128769"/>
    </ligand>
</feature>
<evidence type="ECO:0000256" key="1">
    <source>
        <dbReference type="ARBA" id="ARBA00022485"/>
    </source>
</evidence>
<dbReference type="GO" id="GO:0051539">
    <property type="term" value="F:4 iron, 4 sulfur cluster binding"/>
    <property type="evidence" value="ECO:0007669"/>
    <property type="project" value="UniProtKB-UniRule"/>
</dbReference>
<feature type="binding site" evidence="5">
    <location>
        <position position="404"/>
    </location>
    <ligand>
        <name>dimethylallyl diphosphate</name>
        <dbReference type="ChEBI" id="CHEBI:57623"/>
    </ligand>
</feature>
<dbReference type="NCBIfam" id="NF002190">
    <property type="entry name" value="PRK01045.1-4"/>
    <property type="match status" value="1"/>
</dbReference>
<dbReference type="Gene3D" id="3.40.1010.20">
    <property type="entry name" value="4-hydroxy-3-methylbut-2-enyl diphosphate reductase, catalytic domain"/>
    <property type="match status" value="2"/>
</dbReference>
<protein>
    <recommendedName>
        <fullName evidence="5">4-hydroxy-3-methylbut-2-enyl diphosphate reductase</fullName>
        <shortName evidence="5">HMBPP reductase</shortName>
        <ecNumber evidence="5">1.17.7.4</ecNumber>
    </recommendedName>
</protein>
<feature type="binding site" evidence="5">
    <location>
        <position position="448"/>
    </location>
    <ligand>
        <name>(2E)-4-hydroxy-3-methylbut-2-enyl diphosphate</name>
        <dbReference type="ChEBI" id="CHEBI:128753"/>
    </ligand>
</feature>
<feature type="binding site" evidence="5">
    <location>
        <position position="223"/>
    </location>
    <ligand>
        <name>dimethylallyl diphosphate</name>
        <dbReference type="ChEBI" id="CHEBI:57623"/>
    </ligand>
</feature>
<feature type="binding site" evidence="5">
    <location>
        <position position="405"/>
    </location>
    <ligand>
        <name>dimethylallyl diphosphate</name>
        <dbReference type="ChEBI" id="CHEBI:57623"/>
    </ligand>
</feature>
<comment type="catalytic activity">
    <reaction evidence="5">
        <text>isopentenyl diphosphate + 2 oxidized [2Fe-2S]-[ferredoxin] + H2O = (2E)-4-hydroxy-3-methylbut-2-enyl diphosphate + 2 reduced [2Fe-2S]-[ferredoxin] + 2 H(+)</text>
        <dbReference type="Rhea" id="RHEA:24488"/>
        <dbReference type="Rhea" id="RHEA-COMP:10000"/>
        <dbReference type="Rhea" id="RHEA-COMP:10001"/>
        <dbReference type="ChEBI" id="CHEBI:15377"/>
        <dbReference type="ChEBI" id="CHEBI:15378"/>
        <dbReference type="ChEBI" id="CHEBI:33737"/>
        <dbReference type="ChEBI" id="CHEBI:33738"/>
        <dbReference type="ChEBI" id="CHEBI:128753"/>
        <dbReference type="ChEBI" id="CHEBI:128769"/>
        <dbReference type="EC" id="1.17.7.4"/>
    </reaction>
</comment>
<feature type="binding site" evidence="5">
    <location>
        <position position="405"/>
    </location>
    <ligand>
        <name>isopentenyl diphosphate</name>
        <dbReference type="ChEBI" id="CHEBI:128769"/>
    </ligand>
</feature>
<comment type="caution">
    <text evidence="6">The sequence shown here is derived from an EMBL/GenBank/DDBJ whole genome shotgun (WGS) entry which is preliminary data.</text>
</comment>
<comment type="similarity">
    <text evidence="5">Belongs to the IspH family.</text>
</comment>
<keyword evidence="2 5" id="KW-0479">Metal-binding</keyword>
<feature type="binding site" evidence="5">
    <location>
        <position position="405"/>
    </location>
    <ligand>
        <name>(2E)-4-hydroxy-3-methylbut-2-enyl diphosphate</name>
        <dbReference type="ChEBI" id="CHEBI:128753"/>
    </ligand>
</feature>
<evidence type="ECO:0000313" key="6">
    <source>
        <dbReference type="EMBL" id="GGB22873.1"/>
    </source>
</evidence>